<dbReference type="PROSITE" id="PS51186">
    <property type="entry name" value="GNAT"/>
    <property type="match status" value="1"/>
</dbReference>
<keyword evidence="2" id="KW-0012">Acyltransferase</keyword>
<dbReference type="AlphaFoldDB" id="A0A1F5MFD1"/>
<reference evidence="4 5" key="1">
    <citation type="journal article" date="2016" name="Nat. Commun.">
        <title>Thousands of microbial genomes shed light on interconnected biogeochemical processes in an aquifer system.</title>
        <authorList>
            <person name="Anantharaman K."/>
            <person name="Brown C.T."/>
            <person name="Hug L.A."/>
            <person name="Sharon I."/>
            <person name="Castelle C.J."/>
            <person name="Probst A.J."/>
            <person name="Thomas B.C."/>
            <person name="Singh A."/>
            <person name="Wilkins M.J."/>
            <person name="Karaoz U."/>
            <person name="Brodie E.L."/>
            <person name="Williams K.H."/>
            <person name="Hubbard S.S."/>
            <person name="Banfield J.F."/>
        </authorList>
    </citation>
    <scope>NUCLEOTIDE SEQUENCE [LARGE SCALE GENOMIC DNA]</scope>
</reference>
<dbReference type="InterPro" id="IPR051556">
    <property type="entry name" value="N-term/lysine_N-AcTrnsfr"/>
</dbReference>
<evidence type="ECO:0000259" key="3">
    <source>
        <dbReference type="PROSITE" id="PS51186"/>
    </source>
</evidence>
<dbReference type="GO" id="GO:0016747">
    <property type="term" value="F:acyltransferase activity, transferring groups other than amino-acyl groups"/>
    <property type="evidence" value="ECO:0007669"/>
    <property type="project" value="InterPro"/>
</dbReference>
<dbReference type="PANTHER" id="PTHR42919:SF8">
    <property type="entry name" value="N-ALPHA-ACETYLTRANSFERASE 50"/>
    <property type="match status" value="1"/>
</dbReference>
<dbReference type="Proteomes" id="UP000183317">
    <property type="component" value="Unassembled WGS sequence"/>
</dbReference>
<dbReference type="CDD" id="cd04301">
    <property type="entry name" value="NAT_SF"/>
    <property type="match status" value="1"/>
</dbReference>
<dbReference type="InterPro" id="IPR000182">
    <property type="entry name" value="GNAT_dom"/>
</dbReference>
<dbReference type="Pfam" id="PF00583">
    <property type="entry name" value="Acetyltransf_1"/>
    <property type="match status" value="1"/>
</dbReference>
<gene>
    <name evidence="4" type="ORF">A3J13_00295</name>
</gene>
<dbReference type="EMBL" id="MFDU01000049">
    <property type="protein sequence ID" value="OGE64071.1"/>
    <property type="molecule type" value="Genomic_DNA"/>
</dbReference>
<protein>
    <recommendedName>
        <fullName evidence="3">N-acetyltransferase domain-containing protein</fullName>
    </recommendedName>
</protein>
<proteinExistence type="predicted"/>
<dbReference type="Gene3D" id="3.40.630.30">
    <property type="match status" value="1"/>
</dbReference>
<evidence type="ECO:0000313" key="4">
    <source>
        <dbReference type="EMBL" id="OGE64071.1"/>
    </source>
</evidence>
<evidence type="ECO:0000256" key="1">
    <source>
        <dbReference type="ARBA" id="ARBA00022679"/>
    </source>
</evidence>
<sequence>MVNIRSANKNEVKDLQGLNNEVFLDNQKYDSDLDMNWPQSDKGKEYFTKLLHNPSACCLIAEENGRKIGYIAAGPKVITYRKSKYMEIENMGVIPEYRSKGIGTMLINECLKWAKSQRFQKVFVNAYFDNRMAVKFYKKNGFSKIDVSLERDL</sequence>
<dbReference type="SUPFAM" id="SSF55729">
    <property type="entry name" value="Acyl-CoA N-acyltransferases (Nat)"/>
    <property type="match status" value="1"/>
</dbReference>
<comment type="caution">
    <text evidence="4">The sequence shown here is derived from an EMBL/GenBank/DDBJ whole genome shotgun (WGS) entry which is preliminary data.</text>
</comment>
<keyword evidence="1" id="KW-0808">Transferase</keyword>
<evidence type="ECO:0000313" key="5">
    <source>
        <dbReference type="Proteomes" id="UP000183317"/>
    </source>
</evidence>
<evidence type="ECO:0000256" key="2">
    <source>
        <dbReference type="ARBA" id="ARBA00023315"/>
    </source>
</evidence>
<dbReference type="PANTHER" id="PTHR42919">
    <property type="entry name" value="N-ALPHA-ACETYLTRANSFERASE"/>
    <property type="match status" value="1"/>
</dbReference>
<organism evidence="4 5">
    <name type="scientific">Candidatus Daviesbacteria bacterium RIFCSPLOWO2_02_FULL_36_8</name>
    <dbReference type="NCBI Taxonomy" id="1797793"/>
    <lineage>
        <taxon>Bacteria</taxon>
        <taxon>Candidatus Daviesiibacteriota</taxon>
    </lineage>
</organism>
<accession>A0A1F5MFD1</accession>
<dbReference type="InterPro" id="IPR016181">
    <property type="entry name" value="Acyl_CoA_acyltransferase"/>
</dbReference>
<feature type="domain" description="N-acetyltransferase" evidence="3">
    <location>
        <begin position="2"/>
        <end position="153"/>
    </location>
</feature>
<name>A0A1F5MFD1_9BACT</name>